<evidence type="ECO:0000313" key="3">
    <source>
        <dbReference type="Proteomes" id="UP001365542"/>
    </source>
</evidence>
<name>A0AAV9XRU9_9PEZI</name>
<dbReference type="EMBL" id="JAVHJO010000001">
    <property type="protein sequence ID" value="KAK6544809.1"/>
    <property type="molecule type" value="Genomic_DNA"/>
</dbReference>
<accession>A0AAV9XRU9</accession>
<feature type="signal peptide" evidence="1">
    <location>
        <begin position="1"/>
        <end position="18"/>
    </location>
</feature>
<dbReference type="AlphaFoldDB" id="A0AAV9XRU9"/>
<organism evidence="2 3">
    <name type="scientific">Orbilia ellipsospora</name>
    <dbReference type="NCBI Taxonomy" id="2528407"/>
    <lineage>
        <taxon>Eukaryota</taxon>
        <taxon>Fungi</taxon>
        <taxon>Dikarya</taxon>
        <taxon>Ascomycota</taxon>
        <taxon>Pezizomycotina</taxon>
        <taxon>Orbiliomycetes</taxon>
        <taxon>Orbiliales</taxon>
        <taxon>Orbiliaceae</taxon>
        <taxon>Orbilia</taxon>
    </lineage>
</organism>
<feature type="chain" id="PRO_5043664929" evidence="1">
    <location>
        <begin position="19"/>
        <end position="301"/>
    </location>
</feature>
<evidence type="ECO:0000313" key="2">
    <source>
        <dbReference type="EMBL" id="KAK6544809.1"/>
    </source>
</evidence>
<gene>
    <name evidence="2" type="ORF">TWF694_001491</name>
</gene>
<proteinExistence type="predicted"/>
<protein>
    <submittedName>
        <fullName evidence="2">Uncharacterized protein</fullName>
    </submittedName>
</protein>
<keyword evidence="3" id="KW-1185">Reference proteome</keyword>
<keyword evidence="1" id="KW-0732">Signal</keyword>
<comment type="caution">
    <text evidence="2">The sequence shown here is derived from an EMBL/GenBank/DDBJ whole genome shotgun (WGS) entry which is preliminary data.</text>
</comment>
<reference evidence="2 3" key="1">
    <citation type="submission" date="2019-10" db="EMBL/GenBank/DDBJ databases">
        <authorList>
            <person name="Palmer J.M."/>
        </authorList>
    </citation>
    <scope>NUCLEOTIDE SEQUENCE [LARGE SCALE GENOMIC DNA]</scope>
    <source>
        <strain evidence="2 3">TWF694</strain>
    </source>
</reference>
<evidence type="ECO:0000256" key="1">
    <source>
        <dbReference type="SAM" id="SignalP"/>
    </source>
</evidence>
<sequence>MKTQSYLIFLSFLSRSDALPPPTNPDIGNLLFNTTFPKGQDPDTKILKIIGPREDEPLPSGETNMVSSFLKYWGNTCQLGLWDGGDDNGANPGQAQWQGEPLSNGVAQWQCINIGDLNSGLAPNKASSFQLTGYCECEFLDERDCAPGNGYLAYNRQDGDVDGHGSHPSSFRCRDKLHDEEFESCDVQLFSDTRGTEVKSFSYGREYFTETVLADLAPAATQCQNITVDQTPVAVSQWNIKGCSCVFYNNTNCDGDINSIGGLTKFDFNGGNAGREVYYNYPNMIVQSYKCWLPFGVAYNL</sequence>
<dbReference type="Proteomes" id="UP001365542">
    <property type="component" value="Unassembled WGS sequence"/>
</dbReference>